<feature type="compositionally biased region" description="Low complexity" evidence="1">
    <location>
        <begin position="264"/>
        <end position="300"/>
    </location>
</feature>
<reference evidence="4" key="2">
    <citation type="submission" date="2023-05" db="EMBL/GenBank/DDBJ databases">
        <authorList>
            <consortium name="Lawrence Berkeley National Laboratory"/>
            <person name="Steindorff A."/>
            <person name="Hensen N."/>
            <person name="Bonometti L."/>
            <person name="Westerberg I."/>
            <person name="Brannstrom I.O."/>
            <person name="Guillou S."/>
            <person name="Cros-Aarteil S."/>
            <person name="Calhoun S."/>
            <person name="Haridas S."/>
            <person name="Kuo A."/>
            <person name="Mondo S."/>
            <person name="Pangilinan J."/>
            <person name="Riley R."/>
            <person name="Labutti K."/>
            <person name="Andreopoulos B."/>
            <person name="Lipzen A."/>
            <person name="Chen C."/>
            <person name="Yanf M."/>
            <person name="Daum C."/>
            <person name="Ng V."/>
            <person name="Clum A."/>
            <person name="Ohm R."/>
            <person name="Martin F."/>
            <person name="Silar P."/>
            <person name="Natvig D."/>
            <person name="Lalanne C."/>
            <person name="Gautier V."/>
            <person name="Ament-Velasquez S.L."/>
            <person name="Kruys A."/>
            <person name="Hutchinson M.I."/>
            <person name="Powell A.J."/>
            <person name="Barry K."/>
            <person name="Miller A.N."/>
            <person name="Grigoriev I.V."/>
            <person name="Debuchy R."/>
            <person name="Gladieux P."/>
            <person name="Thoren M.H."/>
            <person name="Johannesson H."/>
        </authorList>
    </citation>
    <scope>NUCLEOTIDE SEQUENCE</scope>
    <source>
        <strain evidence="4">PSN293</strain>
    </source>
</reference>
<feature type="chain" id="PRO_5042898570" evidence="3">
    <location>
        <begin position="22"/>
        <end position="478"/>
    </location>
</feature>
<feature type="signal peptide" evidence="3">
    <location>
        <begin position="1"/>
        <end position="21"/>
    </location>
</feature>
<gene>
    <name evidence="4" type="ORF">QBC37DRAFT_45034</name>
</gene>
<feature type="transmembrane region" description="Helical" evidence="2">
    <location>
        <begin position="379"/>
        <end position="402"/>
    </location>
</feature>
<feature type="compositionally biased region" description="Gly residues" evidence="1">
    <location>
        <begin position="191"/>
        <end position="249"/>
    </location>
</feature>
<name>A0AAN7B3S3_9PEZI</name>
<dbReference type="EMBL" id="MU858192">
    <property type="protein sequence ID" value="KAK4209843.1"/>
    <property type="molecule type" value="Genomic_DNA"/>
</dbReference>
<organism evidence="4 5">
    <name type="scientific">Rhypophila decipiens</name>
    <dbReference type="NCBI Taxonomy" id="261697"/>
    <lineage>
        <taxon>Eukaryota</taxon>
        <taxon>Fungi</taxon>
        <taxon>Dikarya</taxon>
        <taxon>Ascomycota</taxon>
        <taxon>Pezizomycotina</taxon>
        <taxon>Sordariomycetes</taxon>
        <taxon>Sordariomycetidae</taxon>
        <taxon>Sordariales</taxon>
        <taxon>Naviculisporaceae</taxon>
        <taxon>Rhypophila</taxon>
    </lineage>
</organism>
<evidence type="ECO:0000313" key="4">
    <source>
        <dbReference type="EMBL" id="KAK4209843.1"/>
    </source>
</evidence>
<feature type="compositionally biased region" description="Low complexity" evidence="1">
    <location>
        <begin position="348"/>
        <end position="361"/>
    </location>
</feature>
<keyword evidence="2" id="KW-0472">Membrane</keyword>
<keyword evidence="2" id="KW-1133">Transmembrane helix</keyword>
<keyword evidence="3" id="KW-0732">Signal</keyword>
<dbReference type="AlphaFoldDB" id="A0AAN7B3S3"/>
<evidence type="ECO:0000256" key="3">
    <source>
        <dbReference type="SAM" id="SignalP"/>
    </source>
</evidence>
<feature type="compositionally biased region" description="Gly residues" evidence="1">
    <location>
        <begin position="362"/>
        <end position="376"/>
    </location>
</feature>
<dbReference type="Proteomes" id="UP001301769">
    <property type="component" value="Unassembled WGS sequence"/>
</dbReference>
<evidence type="ECO:0000313" key="5">
    <source>
        <dbReference type="Proteomes" id="UP001301769"/>
    </source>
</evidence>
<feature type="compositionally biased region" description="Pro residues" evidence="1">
    <location>
        <begin position="176"/>
        <end position="186"/>
    </location>
</feature>
<evidence type="ECO:0000256" key="1">
    <source>
        <dbReference type="SAM" id="MobiDB-lite"/>
    </source>
</evidence>
<protein>
    <submittedName>
        <fullName evidence="4">Uncharacterized protein</fullName>
    </submittedName>
</protein>
<evidence type="ECO:0000256" key="2">
    <source>
        <dbReference type="SAM" id="Phobius"/>
    </source>
</evidence>
<accession>A0AAN7B3S3</accession>
<sequence>MGLMILVKAASVLALIRQVSGACYRPDGVDRNGLPWIKDNDYQPCNKGGGHSMCCSTQSFDTCRPNGLCYNEGAKLLWRESCTDPTWKDPACIKLCAGADQLSDDGKSMATIDSVITICGDNSLCCGSGSFAQRCCDAKKGFKILSNGTVVEAYPEPKPIVVAPKPTTAAQKNNPAPTPTPIPADPSPNTGSGGGGSGGGNGGGSGSGSGGGTNNNGGGGGGSTNNGDGSGSHGGGSGGSGGGGGGSDGGNDNNNDNGNGGNGSPDSSTGGSESTPGSNSDGTDGTKSSEGGTSSSSPKDSQTDDNNDTNSDNDGSSAGKENGNKDSKDAASSIGANDANGSPGGSSSGDNRNGNSNDNSGSGSGSGSDSSGGGGSSGAVIGGVVGGVLGGLVLFAVAAWFVMRRRRARAGYAARRLGSASELPGTDGRTFYEVPGDHKVPAVPVVEQVVYRDKPREPHTFYEMEARSPVLAVPTRYA</sequence>
<feature type="compositionally biased region" description="Low complexity" evidence="1">
    <location>
        <begin position="308"/>
        <end position="317"/>
    </location>
</feature>
<reference evidence="4" key="1">
    <citation type="journal article" date="2023" name="Mol. Phylogenet. Evol.">
        <title>Genome-scale phylogeny and comparative genomics of the fungal order Sordariales.</title>
        <authorList>
            <person name="Hensen N."/>
            <person name="Bonometti L."/>
            <person name="Westerberg I."/>
            <person name="Brannstrom I.O."/>
            <person name="Guillou S."/>
            <person name="Cros-Aarteil S."/>
            <person name="Calhoun S."/>
            <person name="Haridas S."/>
            <person name="Kuo A."/>
            <person name="Mondo S."/>
            <person name="Pangilinan J."/>
            <person name="Riley R."/>
            <person name="LaButti K."/>
            <person name="Andreopoulos B."/>
            <person name="Lipzen A."/>
            <person name="Chen C."/>
            <person name="Yan M."/>
            <person name="Daum C."/>
            <person name="Ng V."/>
            <person name="Clum A."/>
            <person name="Steindorff A."/>
            <person name="Ohm R.A."/>
            <person name="Martin F."/>
            <person name="Silar P."/>
            <person name="Natvig D.O."/>
            <person name="Lalanne C."/>
            <person name="Gautier V."/>
            <person name="Ament-Velasquez S.L."/>
            <person name="Kruys A."/>
            <person name="Hutchinson M.I."/>
            <person name="Powell A.J."/>
            <person name="Barry K."/>
            <person name="Miller A.N."/>
            <person name="Grigoriev I.V."/>
            <person name="Debuchy R."/>
            <person name="Gladieux P."/>
            <person name="Hiltunen Thoren M."/>
            <person name="Johannesson H."/>
        </authorList>
    </citation>
    <scope>NUCLEOTIDE SEQUENCE</scope>
    <source>
        <strain evidence="4">PSN293</strain>
    </source>
</reference>
<proteinExistence type="predicted"/>
<feature type="region of interest" description="Disordered" evidence="1">
    <location>
        <begin position="167"/>
        <end position="376"/>
    </location>
</feature>
<keyword evidence="5" id="KW-1185">Reference proteome</keyword>
<comment type="caution">
    <text evidence="4">The sequence shown here is derived from an EMBL/GenBank/DDBJ whole genome shotgun (WGS) entry which is preliminary data.</text>
</comment>
<keyword evidence="2" id="KW-0812">Transmembrane</keyword>